<dbReference type="SMART" id="SM00576">
    <property type="entry name" value="BTP"/>
    <property type="match status" value="1"/>
</dbReference>
<dbReference type="OrthoDB" id="2193813at2759"/>
<keyword evidence="4" id="KW-0805">Transcription regulation</keyword>
<evidence type="ECO:0000256" key="4">
    <source>
        <dbReference type="ARBA" id="ARBA00023015"/>
    </source>
</evidence>
<dbReference type="PANTHER" id="PTHR46469:SF1">
    <property type="entry name" value="TRANSCRIPTION INITIATION FACTOR TFIID SUBUNIT 8"/>
    <property type="match status" value="1"/>
</dbReference>
<dbReference type="GO" id="GO:0005669">
    <property type="term" value="C:transcription factor TFIID complex"/>
    <property type="evidence" value="ECO:0007669"/>
    <property type="project" value="InterPro"/>
</dbReference>
<dbReference type="Proteomes" id="UP000038040">
    <property type="component" value="Unplaced"/>
</dbReference>
<keyword evidence="6" id="KW-0539">Nucleus</keyword>
<evidence type="ECO:0000256" key="2">
    <source>
        <dbReference type="ARBA" id="ARBA00008767"/>
    </source>
</evidence>
<feature type="domain" description="Bromodomain associated" evidence="7">
    <location>
        <begin position="2"/>
        <end position="77"/>
    </location>
</feature>
<reference evidence="11" key="1">
    <citation type="submission" date="2017-02" db="UniProtKB">
        <authorList>
            <consortium name="WormBaseParasite"/>
        </authorList>
    </citation>
    <scope>IDENTIFICATION</scope>
</reference>
<evidence type="ECO:0000256" key="6">
    <source>
        <dbReference type="ARBA" id="ARBA00023242"/>
    </source>
</evidence>
<organism evidence="9 11">
    <name type="scientific">Dracunculus medinensis</name>
    <name type="common">Guinea worm</name>
    <dbReference type="NCBI Taxonomy" id="318479"/>
    <lineage>
        <taxon>Eukaryota</taxon>
        <taxon>Metazoa</taxon>
        <taxon>Ecdysozoa</taxon>
        <taxon>Nematoda</taxon>
        <taxon>Chromadorea</taxon>
        <taxon>Rhabditida</taxon>
        <taxon>Spirurina</taxon>
        <taxon>Dracunculoidea</taxon>
        <taxon>Dracunculidae</taxon>
        <taxon>Dracunculus</taxon>
    </lineage>
</organism>
<dbReference type="InterPro" id="IPR006565">
    <property type="entry name" value="BTP"/>
</dbReference>
<evidence type="ECO:0000313" key="10">
    <source>
        <dbReference type="Proteomes" id="UP000274756"/>
    </source>
</evidence>
<evidence type="ECO:0000313" key="8">
    <source>
        <dbReference type="EMBL" id="VDN51515.1"/>
    </source>
</evidence>
<dbReference type="InterPro" id="IPR019473">
    <property type="entry name" value="TFIID_su8_C"/>
</dbReference>
<dbReference type="AlphaFoldDB" id="A0A0N4UH69"/>
<dbReference type="Gene3D" id="1.10.20.10">
    <property type="entry name" value="Histone, subunit A"/>
    <property type="match status" value="1"/>
</dbReference>
<sequence length="347" mass="38835">MGHFLESLRQAVAAMCMQAGFETVESDVLEILTHMINSYLLELGNTTRQLTELAGRTVSTPHDAVMALIELGTRVMDLPLFLNDCSNHGTLVIGPPKLPPIVTTPNALRVGATRFHQSFFSDGLPALPDPHTYIRTEISGEPELTYEKVRDDFANLKRNSEYSLKDFMLRIHPSVSLFNSFENMLRRQAKQILSQQILHGSTRILEEKEIKQESLNGIENNAVEPVDSFNGTEIKLENSFMDCSTSISAISSDPFLLDDTEISLIRKKLPTYCQIIESNLDNRPYFGASLCDELGEDHAEMSSPELNADNNMVGNNAPVDEETVQDVNPYLQISRMAVLNRDSKELQ</sequence>
<reference evidence="8 10" key="2">
    <citation type="submission" date="2018-11" db="EMBL/GenBank/DDBJ databases">
        <authorList>
            <consortium name="Pathogen Informatics"/>
        </authorList>
    </citation>
    <scope>NUCLEOTIDE SEQUENCE [LARGE SCALE GENOMIC DNA]</scope>
</reference>
<proteinExistence type="inferred from homology"/>
<dbReference type="WBParaSite" id="DME_0000687401-mRNA-1">
    <property type="protein sequence ID" value="DME_0000687401-mRNA-1"/>
    <property type="gene ID" value="DME_0000687401"/>
</dbReference>
<dbReference type="InterPro" id="IPR009072">
    <property type="entry name" value="Histone-fold"/>
</dbReference>
<dbReference type="InterPro" id="IPR037818">
    <property type="entry name" value="TAF8"/>
</dbReference>
<accession>A0A0N4UH69</accession>
<evidence type="ECO:0000256" key="5">
    <source>
        <dbReference type="ARBA" id="ARBA00023163"/>
    </source>
</evidence>
<comment type="subcellular location">
    <subcellularLocation>
        <location evidence="1">Nucleus</location>
    </subcellularLocation>
</comment>
<keyword evidence="10" id="KW-1185">Reference proteome</keyword>
<keyword evidence="5" id="KW-0804">Transcription</keyword>
<dbReference type="PANTHER" id="PTHR46469">
    <property type="entry name" value="TRANSCRIPTION INITIATION FACTOR TFIID SUBUNIT 8"/>
    <property type="match status" value="1"/>
</dbReference>
<protein>
    <recommendedName>
        <fullName evidence="3">Transcription initiation factor TFIID subunit 8</fullName>
    </recommendedName>
</protein>
<evidence type="ECO:0000313" key="11">
    <source>
        <dbReference type="WBParaSite" id="DME_0000687401-mRNA-1"/>
    </source>
</evidence>
<name>A0A0N4UH69_DRAME</name>
<dbReference type="Proteomes" id="UP000274756">
    <property type="component" value="Unassembled WGS sequence"/>
</dbReference>
<comment type="similarity">
    <text evidence="2">Belongs to the TAF8 family.</text>
</comment>
<evidence type="ECO:0000313" key="9">
    <source>
        <dbReference type="Proteomes" id="UP000038040"/>
    </source>
</evidence>
<dbReference type="Pfam" id="PF07524">
    <property type="entry name" value="Bromo_TP"/>
    <property type="match status" value="1"/>
</dbReference>
<dbReference type="STRING" id="318479.A0A0N4UH69"/>
<dbReference type="CDD" id="cd08049">
    <property type="entry name" value="TAF8"/>
    <property type="match status" value="1"/>
</dbReference>
<dbReference type="EMBL" id="UYYG01000022">
    <property type="protein sequence ID" value="VDN51515.1"/>
    <property type="molecule type" value="Genomic_DNA"/>
</dbReference>
<dbReference type="GO" id="GO:0046982">
    <property type="term" value="F:protein heterodimerization activity"/>
    <property type="evidence" value="ECO:0007669"/>
    <property type="project" value="InterPro"/>
</dbReference>
<evidence type="ECO:0000259" key="7">
    <source>
        <dbReference type="SMART" id="SM00576"/>
    </source>
</evidence>
<dbReference type="CDD" id="cd22918">
    <property type="entry name" value="HFD_TAF8"/>
    <property type="match status" value="1"/>
</dbReference>
<gene>
    <name evidence="8" type="ORF">DME_LOCUS1488</name>
</gene>
<dbReference type="Pfam" id="PF10406">
    <property type="entry name" value="TAF8_C"/>
    <property type="match status" value="1"/>
</dbReference>
<evidence type="ECO:0000256" key="1">
    <source>
        <dbReference type="ARBA" id="ARBA00004123"/>
    </source>
</evidence>
<evidence type="ECO:0000256" key="3">
    <source>
        <dbReference type="ARBA" id="ARBA00017307"/>
    </source>
</evidence>
<dbReference type="GO" id="GO:0006367">
    <property type="term" value="P:transcription initiation at RNA polymerase II promoter"/>
    <property type="evidence" value="ECO:0007669"/>
    <property type="project" value="TreeGrafter"/>
</dbReference>